<dbReference type="GO" id="GO:0005634">
    <property type="term" value="C:nucleus"/>
    <property type="evidence" value="ECO:0007669"/>
    <property type="project" value="TreeGrafter"/>
</dbReference>
<dbReference type="CDD" id="cd04332">
    <property type="entry name" value="YbaK_like"/>
    <property type="match status" value="1"/>
</dbReference>
<evidence type="ECO:0000256" key="1">
    <source>
        <dbReference type="ARBA" id="ARBA00022722"/>
    </source>
</evidence>
<evidence type="ECO:0000256" key="2">
    <source>
        <dbReference type="ARBA" id="ARBA00022801"/>
    </source>
</evidence>
<gene>
    <name evidence="5" type="ORF">PPYR1160_LOCUS4827</name>
</gene>
<dbReference type="Gene3D" id="3.30.420.10">
    <property type="entry name" value="Ribonuclease H-like superfamily/Ribonuclease H"/>
    <property type="match status" value="1"/>
</dbReference>
<evidence type="ECO:0000256" key="3">
    <source>
        <dbReference type="SAM" id="MobiDB-lite"/>
    </source>
</evidence>
<dbReference type="InterPro" id="IPR051132">
    <property type="entry name" value="3-5_Exonuclease_domain"/>
</dbReference>
<keyword evidence="1" id="KW-0540">Nuclease</keyword>
<dbReference type="AlphaFoldDB" id="A0A7R9U646"/>
<dbReference type="Pfam" id="PF01612">
    <property type="entry name" value="DNA_pol_A_exo1"/>
    <property type="match status" value="1"/>
</dbReference>
<dbReference type="PANTHER" id="PTHR13620">
    <property type="entry name" value="3-5 EXONUCLEASE"/>
    <property type="match status" value="1"/>
</dbReference>
<sequence length="657" mass="71169">MWSEATWVLNVLKSEADQPGSLFSVDAQTLKIVFRSCYDPSRNFQSYDTRALPDGLNWKPLSKATARISDICVNLGKKLYPAEFLNLLNDASQLPIASRRPRRKAVPVGEDGVEISGPLLSLTRANVRHLWMVQNGQDLSLQGTNPWLPGWRRSGFVGIDAEWNPDLSNAPVSILQIAWATPSNSPRLQAELGESLALRGRSLAHFLSSYEDNSLHRSPQGEGQGQQELWEARDDIQVLIIDVQSIAESEAGCDALRAFLQDLVDAVPLVGVGVRQDMRKLNISLAQPNASSPAAGDSTEDGTPGDSAVSQSSSMQLATAGRAATELIDMLGWSNEATKKRTLGLSALTEMSTGYSLDKSQQRSAWADRPLTLNQLVYASLDAVATVFAMQSQGYPNTTQSWSDDAEMIGAGAVGSPVDPELTVPWHPLVRHYADVSEEPRPLGSQVILSDVRELAEASIRADLQLEVGLPEVLFRVEDDVCEASADPQRKLGNVFVVKTIAFKWNGRCAPDDGLQGVPNPLKKVPVIVVLPLFKKVQVNGLRDLLAEHFPVSNGAASKKNGGGGPGKVSMCPEKDLVPEFGQLRGCVGPLGVRYPTSTVVVLDREILDAEYVLCGGGAPEVNFAIRPQVYKSLVERGVLPARGQRVVVADEQVFKT</sequence>
<dbReference type="InterPro" id="IPR036397">
    <property type="entry name" value="RNaseH_sf"/>
</dbReference>
<feature type="region of interest" description="Disordered" evidence="3">
    <location>
        <begin position="288"/>
        <end position="315"/>
    </location>
</feature>
<dbReference type="InterPro" id="IPR002562">
    <property type="entry name" value="3'-5'_exonuclease_dom"/>
</dbReference>
<keyword evidence="2" id="KW-0378">Hydrolase</keyword>
<dbReference type="GO" id="GO:0008408">
    <property type="term" value="F:3'-5' exonuclease activity"/>
    <property type="evidence" value="ECO:0007669"/>
    <property type="project" value="InterPro"/>
</dbReference>
<dbReference type="GO" id="GO:0005737">
    <property type="term" value="C:cytoplasm"/>
    <property type="evidence" value="ECO:0007669"/>
    <property type="project" value="TreeGrafter"/>
</dbReference>
<evidence type="ECO:0000259" key="4">
    <source>
        <dbReference type="Pfam" id="PF01612"/>
    </source>
</evidence>
<proteinExistence type="predicted"/>
<dbReference type="Gene3D" id="3.90.960.10">
    <property type="entry name" value="YbaK/aminoacyl-tRNA synthetase-associated domain"/>
    <property type="match status" value="1"/>
</dbReference>
<protein>
    <recommendedName>
        <fullName evidence="4">3'-5' exonuclease domain-containing protein</fullName>
    </recommendedName>
</protein>
<organism evidence="5">
    <name type="scientific">Pinguiococcus pyrenoidosus</name>
    <dbReference type="NCBI Taxonomy" id="172671"/>
    <lineage>
        <taxon>Eukaryota</taxon>
        <taxon>Sar</taxon>
        <taxon>Stramenopiles</taxon>
        <taxon>Ochrophyta</taxon>
        <taxon>Pinguiophyceae</taxon>
        <taxon>Pinguiochrysidales</taxon>
        <taxon>Pinguiochrysidaceae</taxon>
        <taxon>Pinguiococcus</taxon>
    </lineage>
</organism>
<name>A0A7R9U646_9STRA</name>
<dbReference type="EMBL" id="HBEA01006286">
    <property type="protein sequence ID" value="CAD8255335.1"/>
    <property type="molecule type" value="Transcribed_RNA"/>
</dbReference>
<accession>A0A7R9U646</accession>
<dbReference type="GO" id="GO:0003676">
    <property type="term" value="F:nucleic acid binding"/>
    <property type="evidence" value="ECO:0007669"/>
    <property type="project" value="InterPro"/>
</dbReference>
<dbReference type="InterPro" id="IPR012337">
    <property type="entry name" value="RNaseH-like_sf"/>
</dbReference>
<dbReference type="PANTHER" id="PTHR13620:SF104">
    <property type="entry name" value="EXONUCLEASE 3'-5' DOMAIN-CONTAINING PROTEIN 2"/>
    <property type="match status" value="1"/>
</dbReference>
<feature type="domain" description="3'-5' exonuclease" evidence="4">
    <location>
        <begin position="338"/>
        <end position="387"/>
    </location>
</feature>
<reference evidence="5" key="1">
    <citation type="submission" date="2021-01" db="EMBL/GenBank/DDBJ databases">
        <authorList>
            <person name="Corre E."/>
            <person name="Pelletier E."/>
            <person name="Niang G."/>
            <person name="Scheremetjew M."/>
            <person name="Finn R."/>
            <person name="Kale V."/>
            <person name="Holt S."/>
            <person name="Cochrane G."/>
            <person name="Meng A."/>
            <person name="Brown T."/>
            <person name="Cohen L."/>
        </authorList>
    </citation>
    <scope>NUCLEOTIDE SEQUENCE</scope>
    <source>
        <strain evidence="5">CCMP2078</strain>
    </source>
</reference>
<dbReference type="SUPFAM" id="SSF53098">
    <property type="entry name" value="Ribonuclease H-like"/>
    <property type="match status" value="2"/>
</dbReference>
<dbReference type="GO" id="GO:0002161">
    <property type="term" value="F:aminoacyl-tRNA deacylase activity"/>
    <property type="evidence" value="ECO:0007669"/>
    <property type="project" value="InterPro"/>
</dbReference>
<dbReference type="InterPro" id="IPR036754">
    <property type="entry name" value="YbaK/aa-tRNA-synt-asso_dom_sf"/>
</dbReference>
<evidence type="ECO:0000313" key="5">
    <source>
        <dbReference type="EMBL" id="CAD8255335.1"/>
    </source>
</evidence>
<dbReference type="SUPFAM" id="SSF55826">
    <property type="entry name" value="YbaK/ProRS associated domain"/>
    <property type="match status" value="1"/>
</dbReference>